<proteinExistence type="predicted"/>
<feature type="chain" id="PRO_5001979003" description="DUF6923 domain-containing protein" evidence="1">
    <location>
        <begin position="21"/>
        <end position="528"/>
    </location>
</feature>
<dbReference type="HOGENOM" id="CLU_515993_0_0_1"/>
<gene>
    <name evidence="3" type="ORF">VHEMI05044</name>
</gene>
<dbReference type="EMBL" id="CDHN01000002">
    <property type="protein sequence ID" value="CEJ89186.1"/>
    <property type="molecule type" value="Genomic_DNA"/>
</dbReference>
<accession>A0A0A1SX09</accession>
<dbReference type="AlphaFoldDB" id="A0A0A1SX09"/>
<evidence type="ECO:0000259" key="2">
    <source>
        <dbReference type="Pfam" id="PF21959"/>
    </source>
</evidence>
<dbReference type="OrthoDB" id="4405280at2759"/>
<evidence type="ECO:0000256" key="1">
    <source>
        <dbReference type="SAM" id="SignalP"/>
    </source>
</evidence>
<dbReference type="Pfam" id="PF21959">
    <property type="entry name" value="DUF6923"/>
    <property type="match status" value="1"/>
</dbReference>
<dbReference type="SUPFAM" id="SSF82171">
    <property type="entry name" value="DPP6 N-terminal domain-like"/>
    <property type="match status" value="1"/>
</dbReference>
<reference evidence="3 4" key="1">
    <citation type="journal article" date="2015" name="Genome Announc.">
        <title>Draft Genome Sequence and Gene Annotation of the Entomopathogenic Fungus Verticillium hemipterigenum.</title>
        <authorList>
            <person name="Horn F."/>
            <person name="Habel A."/>
            <person name="Scharf D.H."/>
            <person name="Dworschak J."/>
            <person name="Brakhage A.A."/>
            <person name="Guthke R."/>
            <person name="Hertweck C."/>
            <person name="Linde J."/>
        </authorList>
    </citation>
    <scope>NUCLEOTIDE SEQUENCE [LARGE SCALE GENOMIC DNA]</scope>
</reference>
<organism evidence="3 4">
    <name type="scientific">[Torrubiella] hemipterigena</name>
    <dbReference type="NCBI Taxonomy" id="1531966"/>
    <lineage>
        <taxon>Eukaryota</taxon>
        <taxon>Fungi</taxon>
        <taxon>Dikarya</taxon>
        <taxon>Ascomycota</taxon>
        <taxon>Pezizomycotina</taxon>
        <taxon>Sordariomycetes</taxon>
        <taxon>Hypocreomycetidae</taxon>
        <taxon>Hypocreales</taxon>
        <taxon>Clavicipitaceae</taxon>
        <taxon>Clavicipitaceae incertae sedis</taxon>
        <taxon>'Torrubiella' clade</taxon>
    </lineage>
</organism>
<feature type="signal peptide" evidence="1">
    <location>
        <begin position="1"/>
        <end position="20"/>
    </location>
</feature>
<keyword evidence="4" id="KW-1185">Reference proteome</keyword>
<keyword evidence="1" id="KW-0732">Signal</keyword>
<evidence type="ECO:0000313" key="4">
    <source>
        <dbReference type="Proteomes" id="UP000039046"/>
    </source>
</evidence>
<dbReference type="Proteomes" id="UP000039046">
    <property type="component" value="Unassembled WGS sequence"/>
</dbReference>
<protein>
    <recommendedName>
        <fullName evidence="2">DUF6923 domain-containing protein</fullName>
    </recommendedName>
</protein>
<dbReference type="InterPro" id="IPR054215">
    <property type="entry name" value="DUF6923"/>
</dbReference>
<name>A0A0A1SX09_9HYPO</name>
<dbReference type="STRING" id="1531966.A0A0A1SX09"/>
<sequence>MKSSRLFLAAGALATAQAAAFTNNTVHLPDALVVPPQECRTYVRTYLVPMSKCPYETVTMLAADPFLASPTTFTKAEATGTGRGTVVVEIPAPWTTIVMYPTGTATVTERVTVSTIVPVHDRSGTIIVFEPVLPLVQTVTKDHTIVSVVTQTPAPNTVFLTKQYTGTSVVTAPITRTVTAEGGKAATVIVETPPQVTTITKDVTVTKSTEPQTKTVIKPEEHATTVIVEKPITIKPNSTVTMTVPYTGTAIITEPITVTVTPTSAGQPFSVLIESLPPPPKPAAYVCDDNGFLMSDDSLYKMNLEDGQPQFVHANGNNATARMNSIGYNSLDNMIYGISEAEDPPHLVRLQSNGTNGGVFEIPSISPSRYVAGDVDADGFFWAAGTGSEWIKVDLRPGSKTLFKTVGHGVYTDSPGLPLDWSYVPGGGNAMYSVSRNDQGTVLMKFDTQNMRWFSLAEHGELAGSSQWGAIYPGPDDEIFASENDSGEIWRFPIDGGAPNKVTVGPKGGSVDGARCILSDAFMNKKKK</sequence>
<evidence type="ECO:0000313" key="3">
    <source>
        <dbReference type="EMBL" id="CEJ89186.1"/>
    </source>
</evidence>
<feature type="domain" description="DUF6923" evidence="2">
    <location>
        <begin position="298"/>
        <end position="516"/>
    </location>
</feature>